<dbReference type="EMBL" id="BKCJ010050398">
    <property type="protein sequence ID" value="GEW23932.1"/>
    <property type="molecule type" value="Genomic_DNA"/>
</dbReference>
<dbReference type="InterPro" id="IPR036875">
    <property type="entry name" value="Znf_CCHC_sf"/>
</dbReference>
<dbReference type="PANTHER" id="PTHR24559">
    <property type="entry name" value="TRANSPOSON TY3-I GAG-POL POLYPROTEIN"/>
    <property type="match status" value="1"/>
</dbReference>
<dbReference type="PROSITE" id="PS50158">
    <property type="entry name" value="ZF_CCHC"/>
    <property type="match status" value="2"/>
</dbReference>
<evidence type="ECO:0000256" key="2">
    <source>
        <dbReference type="SAM" id="MobiDB-lite"/>
    </source>
</evidence>
<feature type="region of interest" description="Disordered" evidence="2">
    <location>
        <begin position="18"/>
        <end position="135"/>
    </location>
</feature>
<feature type="domain" description="CCHC-type" evidence="3">
    <location>
        <begin position="475"/>
        <end position="491"/>
    </location>
</feature>
<dbReference type="InterPro" id="IPR001878">
    <property type="entry name" value="Znf_CCHC"/>
</dbReference>
<dbReference type="Gene3D" id="3.10.10.10">
    <property type="entry name" value="HIV Type 1 Reverse Transcriptase, subunit A, domain 1"/>
    <property type="match status" value="1"/>
</dbReference>
<feature type="compositionally biased region" description="Low complexity" evidence="2">
    <location>
        <begin position="100"/>
        <end position="117"/>
    </location>
</feature>
<dbReference type="PANTHER" id="PTHR24559:SF427">
    <property type="entry name" value="RNA-DIRECTED DNA POLYMERASE"/>
    <property type="match status" value="1"/>
</dbReference>
<dbReference type="GO" id="GO:0003676">
    <property type="term" value="F:nucleic acid binding"/>
    <property type="evidence" value="ECO:0007669"/>
    <property type="project" value="InterPro"/>
</dbReference>
<keyword evidence="4" id="KW-0695">RNA-directed DNA polymerase</keyword>
<dbReference type="AlphaFoldDB" id="A0A699GU49"/>
<dbReference type="GO" id="GO:0003964">
    <property type="term" value="F:RNA-directed DNA polymerase activity"/>
    <property type="evidence" value="ECO:0007669"/>
    <property type="project" value="UniProtKB-KW"/>
</dbReference>
<feature type="region of interest" description="Disordered" evidence="2">
    <location>
        <begin position="1172"/>
        <end position="1191"/>
    </location>
</feature>
<sequence>MIYIVDSFTQVLVEDQPYAAADLPIALSPRYIVDPDPEEDTKDESEDGPTDYSVDVGDDDYHDDDNDDDDSSRDDADDEDQEEASEEDEDEKEEEEHLAPADSPAAASPVVDPVPSAEETKPFETDEFAVTPPPPPPPVYHTTARMTPPSGTPPILPIPLPTSSLPLPLPSTDHKADVSEVVLSPQKRLCIALGPRFKVRESSSAAAARSTGGFRADYGFADTLEAKIRRDPYREIDDRSVMSDQLNLLRRDRHFHARLARLIEGEAKVAREAWVQAMDASDIVHSKTQMVALQSQQTPAIDPAHLDVSEEDETITSIEMEAKVLEVGTEGVVGLTQWFEKVETVFNIRLCAVKNQVKFATCTLHGVALTWWKSHVKTVGHDVTYGELALLCGRMFPEEFDKIEKYSGGLHNMIHGSVMASKPKTMQVANQQQQNKRQNTIRVYTVRPSEKKEYGRSLPKCSKCNYHHNGPCASKCHKCNKVGHLTRDCRSSGNANTGNNQRTTRANQRGSVFYECGAHGHFKRECPKLKNNNRGNQGGNGNAPAKVYVVGNAGTNPDSNIKYMLKGCHVFLAYVTTKKTEDKSGGKRLEDVPIVRDFPVVFPEDLPGLPPTRQVNFQIDLMLGAAPVARAPYRLAPSEMKELSDQLQELSDKGFIRPSSSPWGASVLFVKKKDGSFRMCIAYQELNKLTMKNRYPLPKIDDLFDQLQGSSVYFKIELRSVMPFGLKNASAVFMDLMNRVCKPYLGKFVIVFIDDILIYSRNKKEHEEHLKEIMELLKKEELTKCTVFTNHKSLQHILDQMELNMRQRHWLELLSDYDYEIHYHPRKANIVADALSRKEWNKPLQVRALVMTIGLNFPKQILEAQIEAHKPENIKNEDIGGMIRKNILKEKLEPRVDGILCLNGRSWLPCYGDLRTVIMHEIQAAYGRKKSYADLKRKPMEFQVGDRVMLKVSPWKGVVRYGKQAKLNPMYVGPFKVLEKVGHVAYKLEFPQELSREPVEIMDREVKRLKQSRIPIVKVRWNSRSAPEFTWELDDFPNAMEMWKAIEWLKQVVNDDEASSKEKEINKRMALISIGTGYDTQTWQYNNQRTLHVAGARENIAYHKEKMLLRKKEEARIQLSVKQADWRDDSDDELGDQELETRYVYMEKHLEQPKSINDIYVIKQDDRNISPDLSNICSDEGEADQDDDPEKERALLASLIENLKCEIDENKK</sequence>
<dbReference type="Gene3D" id="4.10.60.10">
    <property type="entry name" value="Zinc finger, CCHC-type"/>
    <property type="match status" value="1"/>
</dbReference>
<feature type="compositionally biased region" description="Acidic residues" evidence="2">
    <location>
        <begin position="1179"/>
        <end position="1189"/>
    </location>
</feature>
<evidence type="ECO:0000259" key="3">
    <source>
        <dbReference type="PROSITE" id="PS50158"/>
    </source>
</evidence>
<keyword evidence="4" id="KW-0548">Nucleotidyltransferase</keyword>
<dbReference type="InterPro" id="IPR056924">
    <property type="entry name" value="SH3_Tf2-1"/>
</dbReference>
<evidence type="ECO:0000256" key="1">
    <source>
        <dbReference type="PROSITE-ProRule" id="PRU00047"/>
    </source>
</evidence>
<keyword evidence="1" id="KW-0479">Metal-binding</keyword>
<name>A0A699GU49_TANCI</name>
<proteinExistence type="predicted"/>
<dbReference type="InterPro" id="IPR000477">
    <property type="entry name" value="RT_dom"/>
</dbReference>
<dbReference type="SUPFAM" id="SSF56672">
    <property type="entry name" value="DNA/RNA polymerases"/>
    <property type="match status" value="1"/>
</dbReference>
<dbReference type="InterPro" id="IPR043128">
    <property type="entry name" value="Rev_trsase/Diguanyl_cyclase"/>
</dbReference>
<reference evidence="4" key="1">
    <citation type="journal article" date="2019" name="Sci. Rep.">
        <title>Draft genome of Tanacetum cinerariifolium, the natural source of mosquito coil.</title>
        <authorList>
            <person name="Yamashiro T."/>
            <person name="Shiraishi A."/>
            <person name="Satake H."/>
            <person name="Nakayama K."/>
        </authorList>
    </citation>
    <scope>NUCLEOTIDE SEQUENCE</scope>
</reference>
<dbReference type="CDD" id="cd01647">
    <property type="entry name" value="RT_LTR"/>
    <property type="match status" value="1"/>
</dbReference>
<feature type="compositionally biased region" description="Acidic residues" evidence="2">
    <location>
        <begin position="35"/>
        <end position="49"/>
    </location>
</feature>
<keyword evidence="1" id="KW-0862">Zinc</keyword>
<dbReference type="Pfam" id="PF00078">
    <property type="entry name" value="RVT_1"/>
    <property type="match status" value="1"/>
</dbReference>
<dbReference type="SUPFAM" id="SSF57756">
    <property type="entry name" value="Retrovirus zinc finger-like domains"/>
    <property type="match status" value="1"/>
</dbReference>
<dbReference type="Pfam" id="PF00098">
    <property type="entry name" value="zf-CCHC"/>
    <property type="match status" value="2"/>
</dbReference>
<evidence type="ECO:0000313" key="4">
    <source>
        <dbReference type="EMBL" id="GEW23932.1"/>
    </source>
</evidence>
<dbReference type="InterPro" id="IPR043502">
    <property type="entry name" value="DNA/RNA_pol_sf"/>
</dbReference>
<comment type="caution">
    <text evidence="4">The sequence shown here is derived from an EMBL/GenBank/DDBJ whole genome shotgun (WGS) entry which is preliminary data.</text>
</comment>
<dbReference type="InterPro" id="IPR053134">
    <property type="entry name" value="RNA-dir_DNA_polymerase"/>
</dbReference>
<dbReference type="Pfam" id="PF24626">
    <property type="entry name" value="SH3_Tf2-1"/>
    <property type="match status" value="1"/>
</dbReference>
<dbReference type="Gene3D" id="3.30.70.270">
    <property type="match status" value="2"/>
</dbReference>
<accession>A0A699GU49</accession>
<organism evidence="4">
    <name type="scientific">Tanacetum cinerariifolium</name>
    <name type="common">Dalmatian daisy</name>
    <name type="synonym">Chrysanthemum cinerariifolium</name>
    <dbReference type="NCBI Taxonomy" id="118510"/>
    <lineage>
        <taxon>Eukaryota</taxon>
        <taxon>Viridiplantae</taxon>
        <taxon>Streptophyta</taxon>
        <taxon>Embryophyta</taxon>
        <taxon>Tracheophyta</taxon>
        <taxon>Spermatophyta</taxon>
        <taxon>Magnoliopsida</taxon>
        <taxon>eudicotyledons</taxon>
        <taxon>Gunneridae</taxon>
        <taxon>Pentapetalae</taxon>
        <taxon>asterids</taxon>
        <taxon>campanulids</taxon>
        <taxon>Asterales</taxon>
        <taxon>Asteraceae</taxon>
        <taxon>Asteroideae</taxon>
        <taxon>Anthemideae</taxon>
        <taxon>Anthemidinae</taxon>
        <taxon>Tanacetum</taxon>
    </lineage>
</organism>
<gene>
    <name evidence="4" type="ORF">Tci_195908</name>
</gene>
<feature type="domain" description="CCHC-type" evidence="3">
    <location>
        <begin position="514"/>
        <end position="528"/>
    </location>
</feature>
<keyword evidence="1" id="KW-0863">Zinc-finger</keyword>
<protein>
    <submittedName>
        <fullName evidence="4">Putative reverse transcriptase domain-containing protein</fullName>
    </submittedName>
</protein>
<keyword evidence="4" id="KW-0808">Transferase</keyword>
<dbReference type="GO" id="GO:0008270">
    <property type="term" value="F:zinc ion binding"/>
    <property type="evidence" value="ECO:0007669"/>
    <property type="project" value="UniProtKB-KW"/>
</dbReference>
<feature type="compositionally biased region" description="Acidic residues" evidence="2">
    <location>
        <begin position="56"/>
        <end position="96"/>
    </location>
</feature>
<dbReference type="SMART" id="SM00343">
    <property type="entry name" value="ZnF_C2HC"/>
    <property type="match status" value="2"/>
</dbReference>